<dbReference type="Pfam" id="PF13649">
    <property type="entry name" value="Methyltransf_25"/>
    <property type="match status" value="1"/>
</dbReference>
<dbReference type="AlphaFoldDB" id="A0A0F9ITV3"/>
<accession>A0A0F9ITV3</accession>
<comment type="caution">
    <text evidence="3">The sequence shown here is derived from an EMBL/GenBank/DDBJ whole genome shotgun (WGS) entry which is preliminary data.</text>
</comment>
<gene>
    <name evidence="3" type="ORF">LCGC14_1615400</name>
</gene>
<name>A0A0F9ITV3_9ZZZZ</name>
<dbReference type="InterPro" id="IPR041698">
    <property type="entry name" value="Methyltransf_25"/>
</dbReference>
<organism evidence="3">
    <name type="scientific">marine sediment metagenome</name>
    <dbReference type="NCBI Taxonomy" id="412755"/>
    <lineage>
        <taxon>unclassified sequences</taxon>
        <taxon>metagenomes</taxon>
        <taxon>ecological metagenomes</taxon>
    </lineage>
</organism>
<dbReference type="SUPFAM" id="SSF53335">
    <property type="entry name" value="S-adenosyl-L-methionine-dependent methyltransferases"/>
    <property type="match status" value="1"/>
</dbReference>
<dbReference type="Gene3D" id="3.40.50.150">
    <property type="entry name" value="Vaccinia Virus protein VP39"/>
    <property type="match status" value="1"/>
</dbReference>
<protein>
    <recommendedName>
        <fullName evidence="2">Methyltransferase domain-containing protein</fullName>
    </recommendedName>
</protein>
<evidence type="ECO:0000256" key="1">
    <source>
        <dbReference type="SAM" id="MobiDB-lite"/>
    </source>
</evidence>
<dbReference type="CDD" id="cd02440">
    <property type="entry name" value="AdoMet_MTases"/>
    <property type="match status" value="1"/>
</dbReference>
<reference evidence="3" key="1">
    <citation type="journal article" date="2015" name="Nature">
        <title>Complex archaea that bridge the gap between prokaryotes and eukaryotes.</title>
        <authorList>
            <person name="Spang A."/>
            <person name="Saw J.H."/>
            <person name="Jorgensen S.L."/>
            <person name="Zaremba-Niedzwiedzka K."/>
            <person name="Martijn J."/>
            <person name="Lind A.E."/>
            <person name="van Eijk R."/>
            <person name="Schleper C."/>
            <person name="Guy L."/>
            <person name="Ettema T.J."/>
        </authorList>
    </citation>
    <scope>NUCLEOTIDE SEQUENCE</scope>
</reference>
<feature type="region of interest" description="Disordered" evidence="1">
    <location>
        <begin position="201"/>
        <end position="227"/>
    </location>
</feature>
<feature type="compositionally biased region" description="Basic and acidic residues" evidence="1">
    <location>
        <begin position="201"/>
        <end position="212"/>
    </location>
</feature>
<evidence type="ECO:0000259" key="2">
    <source>
        <dbReference type="Pfam" id="PF13649"/>
    </source>
</evidence>
<proteinExistence type="predicted"/>
<dbReference type="InterPro" id="IPR029063">
    <property type="entry name" value="SAM-dependent_MTases_sf"/>
</dbReference>
<dbReference type="EMBL" id="LAZR01013128">
    <property type="protein sequence ID" value="KKM23419.1"/>
    <property type="molecule type" value="Genomic_DNA"/>
</dbReference>
<feature type="domain" description="Methyltransferase" evidence="2">
    <location>
        <begin position="39"/>
        <end position="122"/>
    </location>
</feature>
<sequence>MGRLMWEGDLGDDYTRRNLEVADRSAFFETLSEYGLENIFELGCNVGANLEAIEKSLMSYVCGCDVNELALEIAAEKGLSVYRDDATNLSCPNDRFEMVFTCGLMIHMRSADMIRCMKEMNRKSSRMVMIMEYMGDDIATPYRGDRLFKRDYGNIYNALFPEAVLVRTGFLPQEMGFDDVTYWIFYGTRDCASEDGFKEVAREGDAESRGKDFAPSSAVKTGEIGTT</sequence>
<evidence type="ECO:0000313" key="3">
    <source>
        <dbReference type="EMBL" id="KKM23419.1"/>
    </source>
</evidence>